<keyword evidence="3" id="KW-1185">Reference proteome</keyword>
<dbReference type="Proteomes" id="UP001595871">
    <property type="component" value="Unassembled WGS sequence"/>
</dbReference>
<proteinExistence type="predicted"/>
<feature type="compositionally biased region" description="Basic and acidic residues" evidence="1">
    <location>
        <begin position="46"/>
        <end position="55"/>
    </location>
</feature>
<feature type="region of interest" description="Disordered" evidence="1">
    <location>
        <begin position="34"/>
        <end position="60"/>
    </location>
</feature>
<gene>
    <name evidence="2" type="ORF">ACFO3R_29245</name>
</gene>
<dbReference type="RefSeq" id="WP_200693844.1">
    <property type="nucleotide sequence ID" value="NZ_BAAAYA010000005.1"/>
</dbReference>
<evidence type="ECO:0000256" key="1">
    <source>
        <dbReference type="SAM" id="MobiDB-lite"/>
    </source>
</evidence>
<organism evidence="2 3">
    <name type="scientific">Streptomyces flavovirens</name>
    <dbReference type="NCBI Taxonomy" id="52258"/>
    <lineage>
        <taxon>Bacteria</taxon>
        <taxon>Bacillati</taxon>
        <taxon>Actinomycetota</taxon>
        <taxon>Actinomycetes</taxon>
        <taxon>Kitasatosporales</taxon>
        <taxon>Streptomycetaceae</taxon>
        <taxon>Streptomyces</taxon>
    </lineage>
</organism>
<evidence type="ECO:0000313" key="2">
    <source>
        <dbReference type="EMBL" id="MFC4190432.1"/>
    </source>
</evidence>
<dbReference type="EMBL" id="JBHSCF010000055">
    <property type="protein sequence ID" value="MFC4190432.1"/>
    <property type="molecule type" value="Genomic_DNA"/>
</dbReference>
<feature type="compositionally biased region" description="Low complexity" evidence="1">
    <location>
        <begin position="165"/>
        <end position="184"/>
    </location>
</feature>
<sequence length="184" mass="19666">MKKSFALNTDPHVAAIGDTELLFEPEVMGDEFMDAYAEMQAAQQRDTSRDDDDRGSGSADSLRAVVGGVRQFLARLMLPESAELITRVDVVEAGKVLASFTSWAEASKHASEVGTGARPQWALRIPDRLLPQLTEWVLELYSGGKRPPTSSGASARPSPKRGTRGTAASRSKGSTSTRGRSGGS</sequence>
<name>A0ABV8NAX1_9ACTN</name>
<evidence type="ECO:0000313" key="3">
    <source>
        <dbReference type="Proteomes" id="UP001595871"/>
    </source>
</evidence>
<accession>A0ABV8NAX1</accession>
<comment type="caution">
    <text evidence="2">The sequence shown here is derived from an EMBL/GenBank/DDBJ whole genome shotgun (WGS) entry which is preliminary data.</text>
</comment>
<feature type="region of interest" description="Disordered" evidence="1">
    <location>
        <begin position="142"/>
        <end position="184"/>
    </location>
</feature>
<protein>
    <submittedName>
        <fullName evidence="2">Uncharacterized protein</fullName>
    </submittedName>
</protein>
<reference evidence="3" key="1">
    <citation type="journal article" date="2019" name="Int. J. Syst. Evol. Microbiol.">
        <title>The Global Catalogue of Microorganisms (GCM) 10K type strain sequencing project: providing services to taxonomists for standard genome sequencing and annotation.</title>
        <authorList>
            <consortium name="The Broad Institute Genomics Platform"/>
            <consortium name="The Broad Institute Genome Sequencing Center for Infectious Disease"/>
            <person name="Wu L."/>
            <person name="Ma J."/>
        </authorList>
    </citation>
    <scope>NUCLEOTIDE SEQUENCE [LARGE SCALE GENOMIC DNA]</scope>
    <source>
        <strain evidence="3">CCM 3243</strain>
    </source>
</reference>